<accession>M2RGC7</accession>
<dbReference type="EMBL" id="KB445796">
    <property type="protein sequence ID" value="EMD37861.1"/>
    <property type="molecule type" value="Genomic_DNA"/>
</dbReference>
<evidence type="ECO:0000313" key="5">
    <source>
        <dbReference type="Proteomes" id="UP000016930"/>
    </source>
</evidence>
<feature type="compositionally biased region" description="Polar residues" evidence="1">
    <location>
        <begin position="309"/>
        <end position="328"/>
    </location>
</feature>
<keyword evidence="2" id="KW-0812">Transmembrane</keyword>
<dbReference type="Gene3D" id="2.60.120.260">
    <property type="entry name" value="Galactose-binding domain-like"/>
    <property type="match status" value="1"/>
</dbReference>
<keyword evidence="2" id="KW-1133">Transmembrane helix</keyword>
<dbReference type="Proteomes" id="UP000016930">
    <property type="component" value="Unassembled WGS sequence"/>
</dbReference>
<organism evidence="4 5">
    <name type="scientific">Ceriporiopsis subvermispora (strain B)</name>
    <name type="common">White-rot fungus</name>
    <name type="synonym">Gelatoporia subvermispora</name>
    <dbReference type="NCBI Taxonomy" id="914234"/>
    <lineage>
        <taxon>Eukaryota</taxon>
        <taxon>Fungi</taxon>
        <taxon>Dikarya</taxon>
        <taxon>Basidiomycota</taxon>
        <taxon>Agaricomycotina</taxon>
        <taxon>Agaricomycetes</taxon>
        <taxon>Polyporales</taxon>
        <taxon>Gelatoporiaceae</taxon>
        <taxon>Gelatoporia</taxon>
    </lineage>
</organism>
<keyword evidence="2" id="KW-0472">Membrane</keyword>
<feature type="compositionally biased region" description="Polar residues" evidence="1">
    <location>
        <begin position="292"/>
        <end position="302"/>
    </location>
</feature>
<dbReference type="AlphaFoldDB" id="M2RGC7"/>
<sequence length="419" mass="45425">MGLLEWCTALLFFFLPIRIFAIPFNVTVDDTNGDQLTHTNVSYTPPASWFTTQDCASCDPCGNDCPPDIELNLVKDSTWHGSTFIPGDSTVFYNATFTFQGTGVYVYCILNAGLADSNMIFYLDGQQVGAYTYSSVNDENLPPYQYSVPVFQFDSLSNDNHTFTLTNGQNSVGNGIPSLVLLDYFQYTTELVEEQSPSSPIPTPTNAVSATTDGGINAKSRNVIIAIAVIAAVLLAAIIGLVFYSKRRLRAYDREVPIKSFDGPSFGEGRLLVEDVTSKSPGEGIVRPLLSPNRQMSSSERATSIDGVPQTSSDSDNQSPSRTPQLGTERSAMSGAFLTPTFVSGAGRAPAPPPGVPILDGPPPSPNHLRMIQESSAMEGRVSYYDEMQVPDPYEQPARSPPPRYWSRAGSFLRGGRSS</sequence>
<evidence type="ECO:0000256" key="2">
    <source>
        <dbReference type="SAM" id="Phobius"/>
    </source>
</evidence>
<dbReference type="OrthoDB" id="2743249at2759"/>
<proteinExistence type="predicted"/>
<feature type="transmembrane region" description="Helical" evidence="2">
    <location>
        <begin position="223"/>
        <end position="244"/>
    </location>
</feature>
<dbReference type="HOGENOM" id="CLU_655517_0_0_1"/>
<evidence type="ECO:0000313" key="4">
    <source>
        <dbReference type="EMBL" id="EMD37861.1"/>
    </source>
</evidence>
<gene>
    <name evidence="4" type="ORF">CERSUDRAFT_114502</name>
</gene>
<reference evidence="4 5" key="1">
    <citation type="journal article" date="2012" name="Proc. Natl. Acad. Sci. U.S.A.">
        <title>Comparative genomics of Ceriporiopsis subvermispora and Phanerochaete chrysosporium provide insight into selective ligninolysis.</title>
        <authorList>
            <person name="Fernandez-Fueyo E."/>
            <person name="Ruiz-Duenas F.J."/>
            <person name="Ferreira P."/>
            <person name="Floudas D."/>
            <person name="Hibbett D.S."/>
            <person name="Canessa P."/>
            <person name="Larrondo L.F."/>
            <person name="James T.Y."/>
            <person name="Seelenfreund D."/>
            <person name="Lobos S."/>
            <person name="Polanco R."/>
            <person name="Tello M."/>
            <person name="Honda Y."/>
            <person name="Watanabe T."/>
            <person name="Watanabe T."/>
            <person name="Ryu J.S."/>
            <person name="Kubicek C.P."/>
            <person name="Schmoll M."/>
            <person name="Gaskell J."/>
            <person name="Hammel K.E."/>
            <person name="St John F.J."/>
            <person name="Vanden Wymelenberg A."/>
            <person name="Sabat G."/>
            <person name="Splinter BonDurant S."/>
            <person name="Syed K."/>
            <person name="Yadav J.S."/>
            <person name="Doddapaneni H."/>
            <person name="Subramanian V."/>
            <person name="Lavin J.L."/>
            <person name="Oguiza J.A."/>
            <person name="Perez G."/>
            <person name="Pisabarro A.G."/>
            <person name="Ramirez L."/>
            <person name="Santoyo F."/>
            <person name="Master E."/>
            <person name="Coutinho P.M."/>
            <person name="Henrissat B."/>
            <person name="Lombard V."/>
            <person name="Magnuson J.K."/>
            <person name="Kuees U."/>
            <person name="Hori C."/>
            <person name="Igarashi K."/>
            <person name="Samejima M."/>
            <person name="Held B.W."/>
            <person name="Barry K.W."/>
            <person name="LaButti K.M."/>
            <person name="Lapidus A."/>
            <person name="Lindquist E.A."/>
            <person name="Lucas S.M."/>
            <person name="Riley R."/>
            <person name="Salamov A.A."/>
            <person name="Hoffmeister D."/>
            <person name="Schwenk D."/>
            <person name="Hadar Y."/>
            <person name="Yarden O."/>
            <person name="de Vries R.P."/>
            <person name="Wiebenga A."/>
            <person name="Stenlid J."/>
            <person name="Eastwood D."/>
            <person name="Grigoriev I.V."/>
            <person name="Berka R.M."/>
            <person name="Blanchette R.A."/>
            <person name="Kersten P."/>
            <person name="Martinez A.T."/>
            <person name="Vicuna R."/>
            <person name="Cullen D."/>
        </authorList>
    </citation>
    <scope>NUCLEOTIDE SEQUENCE [LARGE SCALE GENOMIC DNA]</scope>
    <source>
        <strain evidence="4 5">B</strain>
    </source>
</reference>
<evidence type="ECO:0000256" key="3">
    <source>
        <dbReference type="SAM" id="SignalP"/>
    </source>
</evidence>
<name>M2RGC7_CERS8</name>
<evidence type="ECO:0000256" key="1">
    <source>
        <dbReference type="SAM" id="MobiDB-lite"/>
    </source>
</evidence>
<protein>
    <submittedName>
        <fullName evidence="4">Uncharacterized protein</fullName>
    </submittedName>
</protein>
<dbReference type="STRING" id="914234.M2RGC7"/>
<keyword evidence="5" id="KW-1185">Reference proteome</keyword>
<keyword evidence="3" id="KW-0732">Signal</keyword>
<feature type="compositionally biased region" description="Pro residues" evidence="1">
    <location>
        <begin position="350"/>
        <end position="366"/>
    </location>
</feature>
<feature type="chain" id="PRO_5004024069" evidence="3">
    <location>
        <begin position="22"/>
        <end position="419"/>
    </location>
</feature>
<feature type="signal peptide" evidence="3">
    <location>
        <begin position="1"/>
        <end position="21"/>
    </location>
</feature>
<feature type="region of interest" description="Disordered" evidence="1">
    <location>
        <begin position="282"/>
        <end position="419"/>
    </location>
</feature>